<reference evidence="2 3" key="1">
    <citation type="submission" date="2023-04" db="EMBL/GenBank/DDBJ databases">
        <title>Marinobulbifer ophiurae gen. nov., sp. Nov., isolate from tissue of brittle star Ophioplocus japonicus.</title>
        <authorList>
            <person name="Kawano K."/>
            <person name="Sawayama S."/>
            <person name="Nakagawa S."/>
        </authorList>
    </citation>
    <scope>NUCLEOTIDE SEQUENCE [LARGE SCALE GENOMIC DNA]</scope>
    <source>
        <strain evidence="2 3">NKW57</strain>
    </source>
</reference>
<feature type="chain" id="PRO_5047125908" description="Lipocalin-like domain-containing protein" evidence="1">
    <location>
        <begin position="26"/>
        <end position="134"/>
    </location>
</feature>
<dbReference type="Proteomes" id="UP001224392">
    <property type="component" value="Unassembled WGS sequence"/>
</dbReference>
<dbReference type="RefSeq" id="WP_285764303.1">
    <property type="nucleotide sequence ID" value="NZ_BSYJ01000004.1"/>
</dbReference>
<dbReference type="EMBL" id="BSYJ01000004">
    <property type="protein sequence ID" value="GMG87679.1"/>
    <property type="molecule type" value="Genomic_DNA"/>
</dbReference>
<feature type="signal peptide" evidence="1">
    <location>
        <begin position="1"/>
        <end position="25"/>
    </location>
</feature>
<evidence type="ECO:0000256" key="1">
    <source>
        <dbReference type="SAM" id="SignalP"/>
    </source>
</evidence>
<gene>
    <name evidence="2" type="ORF">MNKW57_20000</name>
</gene>
<keyword evidence="3" id="KW-1185">Reference proteome</keyword>
<evidence type="ECO:0000313" key="3">
    <source>
        <dbReference type="Proteomes" id="UP001224392"/>
    </source>
</evidence>
<evidence type="ECO:0000313" key="2">
    <source>
        <dbReference type="EMBL" id="GMG87679.1"/>
    </source>
</evidence>
<comment type="caution">
    <text evidence="2">The sequence shown here is derived from an EMBL/GenBank/DDBJ whole genome shotgun (WGS) entry which is preliminary data.</text>
</comment>
<organism evidence="2 3">
    <name type="scientific">Biformimicrobium ophioploci</name>
    <dbReference type="NCBI Taxonomy" id="3036711"/>
    <lineage>
        <taxon>Bacteria</taxon>
        <taxon>Pseudomonadati</taxon>
        <taxon>Pseudomonadota</taxon>
        <taxon>Gammaproteobacteria</taxon>
        <taxon>Cellvibrionales</taxon>
        <taxon>Microbulbiferaceae</taxon>
        <taxon>Biformimicrobium</taxon>
    </lineage>
</organism>
<protein>
    <recommendedName>
        <fullName evidence="4">Lipocalin-like domain-containing protein</fullName>
    </recommendedName>
</protein>
<evidence type="ECO:0008006" key="4">
    <source>
        <dbReference type="Google" id="ProtNLM"/>
    </source>
</evidence>
<sequence>MKLCFRIFCLLAAVVSAPSYGNAFAGTWELVSGEYLDHKGKLTQYSDLDLKSIKIIAGDHFSFVTMSGDKFWSSGAGSFRYTDQEYVERPVYTSFSSPEGQEYVFLYEIEGDTWRNARWEDGVRVEYEIWQRKD</sequence>
<accession>A0ABQ6M040</accession>
<name>A0ABQ6M040_9GAMM</name>
<keyword evidence="1" id="KW-0732">Signal</keyword>
<proteinExistence type="predicted"/>